<dbReference type="Pfam" id="PF05099">
    <property type="entry name" value="TerB"/>
    <property type="match status" value="1"/>
</dbReference>
<feature type="transmembrane region" description="Helical" evidence="1">
    <location>
        <begin position="123"/>
        <end position="145"/>
    </location>
</feature>
<dbReference type="Proteomes" id="UP000629098">
    <property type="component" value="Unassembled WGS sequence"/>
</dbReference>
<evidence type="ECO:0000313" key="3">
    <source>
        <dbReference type="EMBL" id="MBD2778294.1"/>
    </source>
</evidence>
<accession>A0A8J6XTR0</accession>
<feature type="domain" description="Co-chaperone DjlA N-terminal" evidence="2">
    <location>
        <begin position="359"/>
        <end position="468"/>
    </location>
</feature>
<evidence type="ECO:0000313" key="4">
    <source>
        <dbReference type="Proteomes" id="UP000629098"/>
    </source>
</evidence>
<comment type="caution">
    <text evidence="3">The sequence shown here is derived from an EMBL/GenBank/DDBJ whole genome shotgun (WGS) entry which is preliminary data.</text>
</comment>
<keyword evidence="1" id="KW-0472">Membrane</keyword>
<evidence type="ECO:0000259" key="2">
    <source>
        <dbReference type="Pfam" id="PF05099"/>
    </source>
</evidence>
<feature type="transmembrane region" description="Helical" evidence="1">
    <location>
        <begin position="318"/>
        <end position="340"/>
    </location>
</feature>
<dbReference type="AlphaFoldDB" id="A0A8J6XTR0"/>
<proteinExistence type="predicted"/>
<organism evidence="3 4">
    <name type="scientific">Iningainema tapete BLCC-T55</name>
    <dbReference type="NCBI Taxonomy" id="2748662"/>
    <lineage>
        <taxon>Bacteria</taxon>
        <taxon>Bacillati</taxon>
        <taxon>Cyanobacteriota</taxon>
        <taxon>Cyanophyceae</taxon>
        <taxon>Nostocales</taxon>
        <taxon>Scytonemataceae</taxon>
        <taxon>Iningainema tapete</taxon>
    </lineage>
</organism>
<dbReference type="SUPFAM" id="SSF158682">
    <property type="entry name" value="TerB-like"/>
    <property type="match status" value="1"/>
</dbReference>
<gene>
    <name evidence="3" type="ORF">ICL16_41200</name>
</gene>
<name>A0A8J6XTR0_9CYAN</name>
<dbReference type="InterPro" id="IPR029024">
    <property type="entry name" value="TerB-like"/>
</dbReference>
<keyword evidence="1" id="KW-0812">Transmembrane</keyword>
<feature type="transmembrane region" description="Helical" evidence="1">
    <location>
        <begin position="261"/>
        <end position="284"/>
    </location>
</feature>
<feature type="transmembrane region" description="Helical" evidence="1">
    <location>
        <begin position="97"/>
        <end position="117"/>
    </location>
</feature>
<protein>
    <submittedName>
        <fullName evidence="3">TerB family tellurite resistance protein</fullName>
    </submittedName>
</protein>
<dbReference type="CDD" id="cd07177">
    <property type="entry name" value="terB_like"/>
    <property type="match status" value="1"/>
</dbReference>
<keyword evidence="1" id="KW-1133">Transmembrane helix</keyword>
<reference evidence="3" key="1">
    <citation type="submission" date="2020-09" db="EMBL/GenBank/DDBJ databases">
        <title>Iningainema tapete sp. nov. (Scytonemataceae, Cyanobacteria) from greenhouses in central Florida (USA) produces two types of nodularin with biosynthetic potential for microcystin-LR and anabaenopeptins.</title>
        <authorList>
            <person name="Berthold D.E."/>
            <person name="Lefler F.W."/>
            <person name="Huang I.-S."/>
            <person name="Abdulla H."/>
            <person name="Zimba P.V."/>
            <person name="Laughinghouse H.D. IV."/>
        </authorList>
    </citation>
    <scope>NUCLEOTIDE SEQUENCE</scope>
    <source>
        <strain evidence="3">BLCCT55</strain>
    </source>
</reference>
<feature type="transmembrane region" description="Helical" evidence="1">
    <location>
        <begin position="44"/>
        <end position="68"/>
    </location>
</feature>
<sequence>MGILNSVLLASANFFTKASSTSLKVSIQELEKTMFALTGLALPAVTSLFASIIPIIFTSLGSLLGFAIPRAGQLPRYIKALIILYQDSTPESQTRKYVTGALLILGGLLTFIAHSFVPFTGVPILGAVTTPIALLIAFVVILTTLDLITHLNEPYLANLKAIHTDDLQNMQDDLLSIKVQLGKNWTELSKKVQKILNDLSPKIAECGKDVSNEINKYFSKQLYELVLYLDTKNSTKISLNESEIKIISDSLEPWKKVGGSFILGAGAGAGTGMLASTVAAANLAPAAWWTPFVPGALQTFFFGGKTVVSATAFSMYTIAAPIALGLTIGTGAFSATMFALGKIEETKLSQFLSDIIIASLPMLRADGEVSEEEKLAVIQILNNPLISQTDKNRVKAAMDSNDSFDDIVTKNILHEEKQDKAEIKRRLLLAITWEIAKADGKIDEKEIALHDRMAKILQVSEEVISEIRRLITPTVQIKSKNIPVPVQVRETF</sequence>
<keyword evidence="4" id="KW-1185">Reference proteome</keyword>
<dbReference type="EMBL" id="JACXAE010000126">
    <property type="protein sequence ID" value="MBD2778294.1"/>
    <property type="molecule type" value="Genomic_DNA"/>
</dbReference>
<dbReference type="RefSeq" id="WP_190837801.1">
    <property type="nucleotide sequence ID" value="NZ_JACXAE010000126.1"/>
</dbReference>
<dbReference type="InterPro" id="IPR007791">
    <property type="entry name" value="DjlA_N"/>
</dbReference>
<evidence type="ECO:0000256" key="1">
    <source>
        <dbReference type="SAM" id="Phobius"/>
    </source>
</evidence>
<dbReference type="Gene3D" id="1.10.3680.10">
    <property type="entry name" value="TerB-like"/>
    <property type="match status" value="1"/>
</dbReference>